<feature type="transmembrane region" description="Helical" evidence="1">
    <location>
        <begin position="58"/>
        <end position="76"/>
    </location>
</feature>
<evidence type="ECO:0008006" key="4">
    <source>
        <dbReference type="Google" id="ProtNLM"/>
    </source>
</evidence>
<name>A0A6N7XVK7_9FIRM</name>
<comment type="caution">
    <text evidence="2">The sequence shown here is derived from an EMBL/GenBank/DDBJ whole genome shotgun (WGS) entry which is preliminary data.</text>
</comment>
<proteinExistence type="predicted"/>
<evidence type="ECO:0000313" key="3">
    <source>
        <dbReference type="Proteomes" id="UP000469523"/>
    </source>
</evidence>
<keyword evidence="3" id="KW-1185">Reference proteome</keyword>
<dbReference type="Pfam" id="PF12869">
    <property type="entry name" value="tRNA_anti-like"/>
    <property type="match status" value="1"/>
</dbReference>
<dbReference type="EMBL" id="VUNQ01000004">
    <property type="protein sequence ID" value="MSU00525.1"/>
    <property type="molecule type" value="Genomic_DNA"/>
</dbReference>
<evidence type="ECO:0000256" key="1">
    <source>
        <dbReference type="SAM" id="Phobius"/>
    </source>
</evidence>
<dbReference type="InterPro" id="IPR024422">
    <property type="entry name" value="Protein_unknown_function_OB"/>
</dbReference>
<dbReference type="Proteomes" id="UP000469523">
    <property type="component" value="Unassembled WGS sequence"/>
</dbReference>
<evidence type="ECO:0000313" key="2">
    <source>
        <dbReference type="EMBL" id="MSU00525.1"/>
    </source>
</evidence>
<keyword evidence="1" id="KW-0472">Membrane</keyword>
<protein>
    <recommendedName>
        <fullName evidence="4">tRNA_anti-like</fullName>
    </recommendedName>
</protein>
<reference evidence="2 3" key="1">
    <citation type="submission" date="2019-09" db="EMBL/GenBank/DDBJ databases">
        <title>In-depth cultivation of the pig gut microbiome towards novel bacterial diversity and tailored functional studies.</title>
        <authorList>
            <person name="Wylensek D."/>
            <person name="Hitch T.C.A."/>
            <person name="Clavel T."/>
        </authorList>
    </citation>
    <scope>NUCLEOTIDE SEQUENCE [LARGE SCALE GENOMIC DNA]</scope>
    <source>
        <strain evidence="2 3">WCA3-693-APC-4?</strain>
    </source>
</reference>
<keyword evidence="1" id="KW-0812">Transmembrane</keyword>
<organism evidence="2 3">
    <name type="scientific">Tissierella pigra</name>
    <dbReference type="NCBI Taxonomy" id="2607614"/>
    <lineage>
        <taxon>Bacteria</taxon>
        <taxon>Bacillati</taxon>
        <taxon>Bacillota</taxon>
        <taxon>Tissierellia</taxon>
        <taxon>Tissierellales</taxon>
        <taxon>Tissierellaceae</taxon>
        <taxon>Tissierella</taxon>
    </lineage>
</organism>
<keyword evidence="1" id="KW-1133">Transmembrane helix</keyword>
<dbReference type="AlphaFoldDB" id="A0A6N7XVK7"/>
<gene>
    <name evidence="2" type="ORF">FYJ83_03465</name>
</gene>
<accession>A0A6N7XVK7</accession>
<sequence>MWYHIINLKSYIKMKGSGSMENKPIRQCSYCKKELDKREYKCSYCGKDSRNFFMQNKVLSGIIIVVIIFVVSRMFGGGGGGKANDDVVQGINDVSGEIVITAEDLARAFEEDNDKAESDYKGKVVSIEGTIMKKATAMGKTYVALSTYDGAEVRDVRCFFKEQEEIDKLADVNEGDTIIVEGEITQKAVFITVENCKLK</sequence>